<dbReference type="Gene3D" id="2.60.120.260">
    <property type="entry name" value="Galactose-binding domain-like"/>
    <property type="match status" value="1"/>
</dbReference>
<accession>A0A1Y4QI95</accession>
<dbReference type="GO" id="GO:0015929">
    <property type="term" value="F:hexosaminidase activity"/>
    <property type="evidence" value="ECO:0007669"/>
    <property type="project" value="UniProtKB-ARBA"/>
</dbReference>
<dbReference type="Gene3D" id="1.20.1270.90">
    <property type="entry name" value="AF1782-like"/>
    <property type="match status" value="2"/>
</dbReference>
<comment type="caution">
    <text evidence="7">The sequence shown here is derived from an EMBL/GenBank/DDBJ whole genome shotgun (WGS) entry which is preliminary data.</text>
</comment>
<dbReference type="Pfam" id="PF02838">
    <property type="entry name" value="Glyco_hydro_20b"/>
    <property type="match status" value="1"/>
</dbReference>
<dbReference type="PANTHER" id="PTHR13170:SF16">
    <property type="entry name" value="PROTEIN O-GLCNACASE"/>
    <property type="match status" value="1"/>
</dbReference>
<dbReference type="SUPFAM" id="SSF55545">
    <property type="entry name" value="beta-N-acetylhexosaminidase-like domain"/>
    <property type="match status" value="1"/>
</dbReference>
<dbReference type="InterPro" id="IPR029018">
    <property type="entry name" value="Hex-like_dom2"/>
</dbReference>
<feature type="region of interest" description="Disordered" evidence="4">
    <location>
        <begin position="1226"/>
        <end position="1249"/>
    </location>
</feature>
<keyword evidence="2 3" id="KW-0326">Glycosidase</keyword>
<feature type="domain" description="F5/8 type C" evidence="5">
    <location>
        <begin position="750"/>
        <end position="896"/>
    </location>
</feature>
<proteinExistence type="inferred from homology"/>
<reference evidence="8" key="1">
    <citation type="submission" date="2017-04" db="EMBL/GenBank/DDBJ databases">
        <title>Function of individual gut microbiota members based on whole genome sequencing of pure cultures obtained from chicken caecum.</title>
        <authorList>
            <person name="Medvecky M."/>
            <person name="Cejkova D."/>
            <person name="Polansky O."/>
            <person name="Karasova D."/>
            <person name="Kubasova T."/>
            <person name="Cizek A."/>
            <person name="Rychlik I."/>
        </authorList>
    </citation>
    <scope>NUCLEOTIDE SEQUENCE [LARGE SCALE GENOMIC DNA]</scope>
    <source>
        <strain evidence="8">An149</strain>
    </source>
</reference>
<dbReference type="Gene3D" id="1.20.1270.70">
    <property type="entry name" value="Designed single chain three-helix bundle"/>
    <property type="match status" value="1"/>
</dbReference>
<dbReference type="InterPro" id="IPR011496">
    <property type="entry name" value="O-GlcNAcase_cat"/>
</dbReference>
<dbReference type="GO" id="GO:1901135">
    <property type="term" value="P:carbohydrate derivative metabolic process"/>
    <property type="evidence" value="ECO:0007669"/>
    <property type="project" value="UniProtKB-ARBA"/>
</dbReference>
<keyword evidence="1 3" id="KW-0378">Hydrolase</keyword>
<dbReference type="Proteomes" id="UP000196258">
    <property type="component" value="Unassembled WGS sequence"/>
</dbReference>
<evidence type="ECO:0000256" key="1">
    <source>
        <dbReference type="ARBA" id="ARBA00022801"/>
    </source>
</evidence>
<protein>
    <submittedName>
        <fullName evidence="7">Hyaluronidase</fullName>
    </submittedName>
</protein>
<dbReference type="Pfam" id="PF07555">
    <property type="entry name" value="NAGidase"/>
    <property type="match status" value="1"/>
</dbReference>
<evidence type="ECO:0000256" key="2">
    <source>
        <dbReference type="ARBA" id="ARBA00023295"/>
    </source>
</evidence>
<sequence length="1281" mass="140611">MEIKMKVKGKTSKVLKSGLAATFAFSLIATNPSQILALSNVSNSTENVTADIYPKPQSVSYLSDVGMSLEGEVNVVVHGEQETATLPALEKILKDNGISYVIGQEIDENKANILVSSSKDHCDDCASEDSALSQKEGYILTASDDENSKGEITIVGADVDGAYYGVITLGQILDQSIDNKFAEIVVSDYPEIEFRGFIEGFYGIPWTHEERMSLMSDTGKYKMNTYIYAPKDDPYHRAQWRELYPEKEAAQIAELAEAGKNSNFNFCWTIHPGDHIDLYSEEDFQAALNKLEQLYELGVRQFGVLFDDISNNQNGTAQANFINRIDDEFVKVKGDVKPLITVGTRYCAAWGPSMTGYLKPFVETLHDDVEVMWTGSGTMSNISRDIYEWPKQQIGTDKNFAVWWNYPVNDYCDGKLLMGPMNSLGTDLDNVNSFFSNPMNQAEASKVSLFSIADYTWNTDAYDYMESWHRSIKELVPEATEEFERFASNISYLNDGIQMDESEYLDEKVNALKTALSSGENIKEAAQALLEEFEVILADCDKLKDVGNEALQTEINPFVGAYRELAIAGINSMQALIAIEDGDSALALARVSVAQESYDAMSNYTVNRLEDAGERNVVVEVGTHSLKPIVRTVIDTANEKIGELLFPQTVAEMITDVDGLESKEVTVTDGNFILEDVNATLNNGEYVGVILPQARNVSQISVTGTNLADLDLEYSINGLDWQKAEVSKDDGISMNTKVSATYVRLVNNTNAPIDVTIDALQINPIYATEASASTNMGTYQTYNISNIIDGNRETKFWNNANPSVGQYIQIDFGAAMPLYDITAYFASGDYIKNGKVQISVDGNEWKDVGALEYESVGANKVSSLNANGEEARYVRYVVTGSQDVWVQLFEVEYNQTVGDMGDHVVKLTDSNTDGLHAKVCDQDITTAFAPTGIEDGDYLTYQMSRINNVADLIVVQDPNNISEAKVSVKDINGTWREVGILDNQVVTLPVDGRITEVKLEFDSTKPLPIIYEIVATQRTAVETDKTALKIAVDLANAITDEDLADVVKAVADEFIAARDGANAVYNDATASQEEVNNAFDRLAKAMHMLDFKQGDKTALKAFIDKVSGLEADKYTKDTWAAFETELNEANAVYNDENAMQPEVNSAYEELVKAFLNLRLIPDKSLLEDLINQANGLNSTNYTKASFDGLTKALNEAKAVFENPNATQKEVDSAKATLEKAIAGLQANPSTPSNVDSTVKTPVNNGDTTASVKTGDDALVGTLAGLALLSIAGAKVLRKKEN</sequence>
<dbReference type="EMBL" id="NFLB01000012">
    <property type="protein sequence ID" value="OUQ04292.1"/>
    <property type="molecule type" value="Genomic_DNA"/>
</dbReference>
<dbReference type="InterPro" id="IPR051822">
    <property type="entry name" value="Glycosyl_Hydrolase_84"/>
</dbReference>
<comment type="similarity">
    <text evidence="3">Belongs to the glycosyl hydrolase 84 family.</text>
</comment>
<gene>
    <name evidence="7" type="ORF">B5E91_10260</name>
</gene>
<dbReference type="SUPFAM" id="SSF51445">
    <property type="entry name" value="(Trans)glycosidases"/>
    <property type="match status" value="1"/>
</dbReference>
<dbReference type="SUPFAM" id="SSF140657">
    <property type="entry name" value="Hyaluronidase post-catalytic domain-like"/>
    <property type="match status" value="1"/>
</dbReference>
<dbReference type="PROSITE" id="PS52009">
    <property type="entry name" value="GH84"/>
    <property type="match status" value="1"/>
</dbReference>
<evidence type="ECO:0000313" key="7">
    <source>
        <dbReference type="EMBL" id="OUQ04292.1"/>
    </source>
</evidence>
<organism evidence="7 8">
    <name type="scientific">Thomasclavelia spiroformis</name>
    <dbReference type="NCBI Taxonomy" id="29348"/>
    <lineage>
        <taxon>Bacteria</taxon>
        <taxon>Bacillati</taxon>
        <taxon>Bacillota</taxon>
        <taxon>Erysipelotrichia</taxon>
        <taxon>Erysipelotrichales</taxon>
        <taxon>Coprobacillaceae</taxon>
        <taxon>Thomasclavelia</taxon>
    </lineage>
</organism>
<dbReference type="InterPro" id="IPR000421">
    <property type="entry name" value="FA58C"/>
</dbReference>
<evidence type="ECO:0000256" key="3">
    <source>
        <dbReference type="PROSITE-ProRule" id="PRU01353"/>
    </source>
</evidence>
<evidence type="ECO:0000256" key="4">
    <source>
        <dbReference type="SAM" id="MobiDB-lite"/>
    </source>
</evidence>
<dbReference type="SUPFAM" id="SSF49785">
    <property type="entry name" value="Galactose-binding domain-like"/>
    <property type="match status" value="1"/>
</dbReference>
<evidence type="ECO:0000259" key="5">
    <source>
        <dbReference type="PROSITE" id="PS50022"/>
    </source>
</evidence>
<dbReference type="PANTHER" id="PTHR13170">
    <property type="entry name" value="O-GLCNACASE"/>
    <property type="match status" value="1"/>
</dbReference>
<dbReference type="Gene3D" id="3.30.379.10">
    <property type="entry name" value="Chitobiase/beta-hexosaminidase domain 2-like"/>
    <property type="match status" value="1"/>
</dbReference>
<dbReference type="Pfam" id="PF07554">
    <property type="entry name" value="FIVAR"/>
    <property type="match status" value="3"/>
</dbReference>
<dbReference type="InterPro" id="IPR017853">
    <property type="entry name" value="GH"/>
</dbReference>
<dbReference type="PROSITE" id="PS50022">
    <property type="entry name" value="FA58C_3"/>
    <property type="match status" value="1"/>
</dbReference>
<dbReference type="Gene3D" id="3.20.20.80">
    <property type="entry name" value="Glycosidases"/>
    <property type="match status" value="1"/>
</dbReference>
<dbReference type="GO" id="GO:0005975">
    <property type="term" value="P:carbohydrate metabolic process"/>
    <property type="evidence" value="ECO:0007669"/>
    <property type="project" value="UniProtKB-ARBA"/>
</dbReference>
<dbReference type="InterPro" id="IPR008979">
    <property type="entry name" value="Galactose-bd-like_sf"/>
</dbReference>
<dbReference type="Gene3D" id="1.20.58.460">
    <property type="entry name" value="Hyaluronidase post-catalytic domain-like"/>
    <property type="match status" value="1"/>
</dbReference>
<dbReference type="InterPro" id="IPR015882">
    <property type="entry name" value="HEX_bac_N"/>
</dbReference>
<evidence type="ECO:0000313" key="8">
    <source>
        <dbReference type="Proteomes" id="UP000196258"/>
    </source>
</evidence>
<name>A0A1Y4QI95_9FIRM</name>
<dbReference type="Pfam" id="PF00754">
    <property type="entry name" value="F5_F8_type_C"/>
    <property type="match status" value="1"/>
</dbReference>
<evidence type="ECO:0000259" key="6">
    <source>
        <dbReference type="PROSITE" id="PS52009"/>
    </source>
</evidence>
<feature type="domain" description="GH84" evidence="6">
    <location>
        <begin position="193"/>
        <end position="460"/>
    </location>
</feature>
<feature type="active site" description="Proton donor" evidence="3">
    <location>
        <position position="308"/>
    </location>
</feature>